<accession>K8EMR1</accession>
<dbReference type="PROSITE" id="PS51475">
    <property type="entry name" value="PROTEASOME_ALPHA_2"/>
    <property type="match status" value="1"/>
</dbReference>
<comment type="similarity">
    <text evidence="2">Belongs to the peptidase T1A family.</text>
</comment>
<dbReference type="SUPFAM" id="SSF56235">
    <property type="entry name" value="N-terminal nucleophile aminohydrolases (Ntn hydrolases)"/>
    <property type="match status" value="1"/>
</dbReference>
<evidence type="ECO:0000256" key="1">
    <source>
        <dbReference type="ARBA" id="ARBA00022942"/>
    </source>
</evidence>
<dbReference type="AlphaFoldDB" id="K8EMR1"/>
<evidence type="ECO:0000256" key="2">
    <source>
        <dbReference type="PROSITE-ProRule" id="PRU00808"/>
    </source>
</evidence>
<sequence>MEAISQAGAAVGMKTRSGVTIAAERRILSKLLESSEKEKTYYINEHIAVAVAGISSDANILVNYARVVAQRHLFTYGEPIPVEQLVQAVCDQKQGYTQFGGLRPYGVSFLIGGWDKEFGFQLYQSDPAGNYTAWKATAIGNNAQSAHALLKSEYVETLKCEEGRELILKILRKSMDKTQLMPENIEMLEINKDLYSQNVIIRMLTRDEIHAACSKINL</sequence>
<protein>
    <submittedName>
        <fullName evidence="3">Proteasome subunit alpha type-4</fullName>
    </submittedName>
</protein>
<dbReference type="Gene3D" id="3.60.20.10">
    <property type="entry name" value="Glutamine Phosphoribosylpyrophosphate, subunit 1, domain 1"/>
    <property type="match status" value="1"/>
</dbReference>
<dbReference type="PANTHER" id="PTHR11599">
    <property type="entry name" value="PROTEASOME SUBUNIT ALPHA/BETA"/>
    <property type="match status" value="1"/>
</dbReference>
<evidence type="ECO:0000313" key="3">
    <source>
        <dbReference type="EMBL" id="CCO19492.1"/>
    </source>
</evidence>
<organism evidence="3 4">
    <name type="scientific">Bathycoccus prasinos</name>
    <dbReference type="NCBI Taxonomy" id="41875"/>
    <lineage>
        <taxon>Eukaryota</taxon>
        <taxon>Viridiplantae</taxon>
        <taxon>Chlorophyta</taxon>
        <taxon>Mamiellophyceae</taxon>
        <taxon>Mamiellales</taxon>
        <taxon>Bathycoccaceae</taxon>
        <taxon>Bathycoccus</taxon>
    </lineage>
</organism>
<dbReference type="OrthoDB" id="431557at2759"/>
<keyword evidence="1 2" id="KW-0647">Proteasome</keyword>
<dbReference type="Pfam" id="PF00227">
    <property type="entry name" value="Proteasome"/>
    <property type="match status" value="1"/>
</dbReference>
<name>K8EMR1_9CHLO</name>
<dbReference type="GeneID" id="19011983"/>
<dbReference type="InterPro" id="IPR023332">
    <property type="entry name" value="Proteasome_alpha-type"/>
</dbReference>
<dbReference type="STRING" id="41875.K8EMR1"/>
<dbReference type="InterPro" id="IPR001353">
    <property type="entry name" value="Proteasome_sua/b"/>
</dbReference>
<dbReference type="RefSeq" id="XP_007509035.1">
    <property type="nucleotide sequence ID" value="XM_007508973.1"/>
</dbReference>
<proteinExistence type="inferred from homology"/>
<dbReference type="InterPro" id="IPR029055">
    <property type="entry name" value="Ntn_hydrolases_N"/>
</dbReference>
<gene>
    <name evidence="3" type="ordered locus">Bathy14g01920</name>
</gene>
<dbReference type="InterPro" id="IPR050115">
    <property type="entry name" value="Proteasome_alpha"/>
</dbReference>
<dbReference type="KEGG" id="bpg:Bathy14g01920"/>
<dbReference type="GO" id="GO:0051603">
    <property type="term" value="P:proteolysis involved in protein catabolic process"/>
    <property type="evidence" value="ECO:0007669"/>
    <property type="project" value="InterPro"/>
</dbReference>
<dbReference type="eggNOG" id="KOG0178">
    <property type="taxonomic scope" value="Eukaryota"/>
</dbReference>
<reference evidence="3 4" key="1">
    <citation type="submission" date="2011-10" db="EMBL/GenBank/DDBJ databases">
        <authorList>
            <person name="Genoscope - CEA"/>
        </authorList>
    </citation>
    <scope>NUCLEOTIDE SEQUENCE [LARGE SCALE GENOMIC DNA]</scope>
    <source>
        <strain evidence="3 4">RCC 1105</strain>
    </source>
</reference>
<dbReference type="Proteomes" id="UP000198341">
    <property type="component" value="Chromosome 14"/>
</dbReference>
<dbReference type="EMBL" id="FO082265">
    <property type="protein sequence ID" value="CCO19492.1"/>
    <property type="molecule type" value="Genomic_DNA"/>
</dbReference>
<dbReference type="GO" id="GO:0019773">
    <property type="term" value="C:proteasome core complex, alpha-subunit complex"/>
    <property type="evidence" value="ECO:0007669"/>
    <property type="project" value="UniProtKB-UniRule"/>
</dbReference>
<keyword evidence="4" id="KW-1185">Reference proteome</keyword>
<evidence type="ECO:0000313" key="4">
    <source>
        <dbReference type="Proteomes" id="UP000198341"/>
    </source>
</evidence>